<feature type="transmembrane region" description="Helical" evidence="6">
    <location>
        <begin position="182"/>
        <end position="205"/>
    </location>
</feature>
<accession>A0A1W0BG27</accession>
<dbReference type="STRING" id="1538463.B0T36_21155"/>
<evidence type="ECO:0000256" key="4">
    <source>
        <dbReference type="ARBA" id="ARBA00022989"/>
    </source>
</evidence>
<feature type="transmembrane region" description="Helical" evidence="6">
    <location>
        <begin position="153"/>
        <end position="176"/>
    </location>
</feature>
<dbReference type="InterPro" id="IPR050189">
    <property type="entry name" value="MFS_Efflux_Transporters"/>
</dbReference>
<dbReference type="InterPro" id="IPR011701">
    <property type="entry name" value="MFS"/>
</dbReference>
<evidence type="ECO:0000256" key="6">
    <source>
        <dbReference type="SAM" id="Phobius"/>
    </source>
</evidence>
<dbReference type="EMBL" id="MUMY01000012">
    <property type="protein sequence ID" value="ONM48009.1"/>
    <property type="molecule type" value="Genomic_DNA"/>
</dbReference>
<keyword evidence="9" id="KW-1185">Reference proteome</keyword>
<name>A0A1W0BG27_9NOCA</name>
<proteinExistence type="predicted"/>
<feature type="transmembrane region" description="Helical" evidence="6">
    <location>
        <begin position="292"/>
        <end position="311"/>
    </location>
</feature>
<comment type="subcellular location">
    <subcellularLocation>
        <location evidence="1">Cell membrane</location>
        <topology evidence="1">Multi-pass membrane protein</topology>
    </subcellularLocation>
</comment>
<dbReference type="AlphaFoldDB" id="A0A1W0BG27"/>
<feature type="transmembrane region" description="Helical" evidence="6">
    <location>
        <begin position="261"/>
        <end position="280"/>
    </location>
</feature>
<evidence type="ECO:0000256" key="5">
    <source>
        <dbReference type="ARBA" id="ARBA00023136"/>
    </source>
</evidence>
<dbReference type="OrthoDB" id="3470201at2"/>
<keyword evidence="4 6" id="KW-1133">Transmembrane helix</keyword>
<feature type="transmembrane region" description="Helical" evidence="6">
    <location>
        <begin position="61"/>
        <end position="79"/>
    </location>
</feature>
<dbReference type="InterPro" id="IPR036259">
    <property type="entry name" value="MFS_trans_sf"/>
</dbReference>
<feature type="transmembrane region" description="Helical" evidence="6">
    <location>
        <begin position="317"/>
        <end position="344"/>
    </location>
</feature>
<evidence type="ECO:0000256" key="1">
    <source>
        <dbReference type="ARBA" id="ARBA00004651"/>
    </source>
</evidence>
<evidence type="ECO:0000256" key="3">
    <source>
        <dbReference type="ARBA" id="ARBA00022692"/>
    </source>
</evidence>
<evidence type="ECO:0000256" key="2">
    <source>
        <dbReference type="ARBA" id="ARBA00022475"/>
    </source>
</evidence>
<keyword evidence="5 6" id="KW-0472">Membrane</keyword>
<dbReference type="PROSITE" id="PS50850">
    <property type="entry name" value="MFS"/>
    <property type="match status" value="1"/>
</dbReference>
<dbReference type="SUPFAM" id="SSF103473">
    <property type="entry name" value="MFS general substrate transporter"/>
    <property type="match status" value="1"/>
</dbReference>
<dbReference type="PANTHER" id="PTHR43124:SF3">
    <property type="entry name" value="CHLORAMPHENICOL EFFLUX PUMP RV0191"/>
    <property type="match status" value="1"/>
</dbReference>
<feature type="transmembrane region" description="Helical" evidence="6">
    <location>
        <begin position="226"/>
        <end position="249"/>
    </location>
</feature>
<protein>
    <recommendedName>
        <fullName evidence="7">Major facilitator superfamily (MFS) profile domain-containing protein</fullName>
    </recommendedName>
</protein>
<feature type="domain" description="Major facilitator superfamily (MFS) profile" evidence="7">
    <location>
        <begin position="29"/>
        <end position="407"/>
    </location>
</feature>
<organism evidence="8 9">
    <name type="scientific">Nocardia donostiensis</name>
    <dbReference type="NCBI Taxonomy" id="1538463"/>
    <lineage>
        <taxon>Bacteria</taxon>
        <taxon>Bacillati</taxon>
        <taxon>Actinomycetota</taxon>
        <taxon>Actinomycetes</taxon>
        <taxon>Mycobacteriales</taxon>
        <taxon>Nocardiaceae</taxon>
        <taxon>Nocardia</taxon>
    </lineage>
</organism>
<dbReference type="InterPro" id="IPR020846">
    <property type="entry name" value="MFS_dom"/>
</dbReference>
<feature type="transmembrane region" description="Helical" evidence="6">
    <location>
        <begin position="114"/>
        <end position="133"/>
    </location>
</feature>
<dbReference type="GO" id="GO:0022857">
    <property type="term" value="F:transmembrane transporter activity"/>
    <property type="evidence" value="ECO:0007669"/>
    <property type="project" value="InterPro"/>
</dbReference>
<evidence type="ECO:0000313" key="9">
    <source>
        <dbReference type="Proteomes" id="UP000188836"/>
    </source>
</evidence>
<dbReference type="Proteomes" id="UP000188836">
    <property type="component" value="Unassembled WGS sequence"/>
</dbReference>
<sequence>MAADPRLSRGANIMMRLVSTPTLTGPWPAVSTTALVATVTVMPGFTVGALAAPIAADLHISHTSLGLAMSAFYAATALGSPAATRLAAALPVPLILATAGIAASTVMITLSRTTGFATLLAVLIAGGFTNGLVQPAAGRVIATRIPVRRRSLAAGLVGAALGAATLVPGLLVAFVLPSHGWRTAMCIAGLVALLPVVFTGATRCMNSPLPLRPVAAGSHTPHVRRILLLWALAAGLSATGNNAVASYFIQLGQHSGTAASVAGNLLATSAILAVVVRLVTGALSDRAPSHNPAVITAMMLAGALGLASIAVGTPAMFVSGAVLAFSAGWGWTGLLLATTLHLLPGRAEKAGHTVQVGIYTGATIAPFAFGALASAFGFTVASAMAAALGLAAAAAMALGIRLLHSRT</sequence>
<feature type="transmembrane region" description="Helical" evidence="6">
    <location>
        <begin position="86"/>
        <end position="108"/>
    </location>
</feature>
<keyword evidence="2" id="KW-1003">Cell membrane</keyword>
<dbReference type="Gene3D" id="1.20.1250.20">
    <property type="entry name" value="MFS general substrate transporter like domains"/>
    <property type="match status" value="2"/>
</dbReference>
<evidence type="ECO:0000259" key="7">
    <source>
        <dbReference type="PROSITE" id="PS50850"/>
    </source>
</evidence>
<keyword evidence="3 6" id="KW-0812">Transmembrane</keyword>
<evidence type="ECO:0000313" key="8">
    <source>
        <dbReference type="EMBL" id="ONM48009.1"/>
    </source>
</evidence>
<feature type="transmembrane region" description="Helical" evidence="6">
    <location>
        <begin position="356"/>
        <end position="378"/>
    </location>
</feature>
<dbReference type="Pfam" id="PF07690">
    <property type="entry name" value="MFS_1"/>
    <property type="match status" value="1"/>
</dbReference>
<dbReference type="PANTHER" id="PTHR43124">
    <property type="entry name" value="PURINE EFFLUX PUMP PBUE"/>
    <property type="match status" value="1"/>
</dbReference>
<feature type="transmembrane region" description="Helical" evidence="6">
    <location>
        <begin position="384"/>
        <end position="403"/>
    </location>
</feature>
<dbReference type="GO" id="GO:0005886">
    <property type="term" value="C:plasma membrane"/>
    <property type="evidence" value="ECO:0007669"/>
    <property type="project" value="UniProtKB-SubCell"/>
</dbReference>
<comment type="caution">
    <text evidence="8">The sequence shown here is derived from an EMBL/GenBank/DDBJ whole genome shotgun (WGS) entry which is preliminary data.</text>
</comment>
<reference evidence="8 9" key="1">
    <citation type="journal article" date="2016" name="Antonie Van Leeuwenhoek">
        <title>Nocardia donostiensis sp. nov., isolated from human respiratory specimens.</title>
        <authorList>
            <person name="Ercibengoa M."/>
            <person name="Bell M."/>
            <person name="Marimon J.M."/>
            <person name="Humrighouse B."/>
            <person name="Klenk H.P."/>
            <person name="Potter G."/>
            <person name="Perez-Trallero E."/>
        </authorList>
    </citation>
    <scope>NUCLEOTIDE SEQUENCE [LARGE SCALE GENOMIC DNA]</scope>
    <source>
        <strain evidence="8 9">X1655</strain>
    </source>
</reference>
<gene>
    <name evidence="8" type="ORF">B0T46_15465</name>
</gene>